<dbReference type="EMBL" id="VJMJ01000089">
    <property type="protein sequence ID" value="KAF0736431.1"/>
    <property type="molecule type" value="Genomic_DNA"/>
</dbReference>
<organism evidence="1 2">
    <name type="scientific">Aphanomyces euteiches</name>
    <dbReference type="NCBI Taxonomy" id="100861"/>
    <lineage>
        <taxon>Eukaryota</taxon>
        <taxon>Sar</taxon>
        <taxon>Stramenopiles</taxon>
        <taxon>Oomycota</taxon>
        <taxon>Saprolegniomycetes</taxon>
        <taxon>Saprolegniales</taxon>
        <taxon>Verrucalvaceae</taxon>
        <taxon>Aphanomyces</taxon>
    </lineage>
</organism>
<evidence type="ECO:0000313" key="1">
    <source>
        <dbReference type="EMBL" id="KAF0736431.1"/>
    </source>
</evidence>
<dbReference type="Proteomes" id="UP000481153">
    <property type="component" value="Unassembled WGS sequence"/>
</dbReference>
<sequence>MRPIEVASREEGLGYQKELGDDNCDVFDGSWMIRLRQGAVLSIPKNLHLNRWVAGQIPTGWDAKRCGIPADIAEAVDPITLFTLVSTAEALISAGITDPYEFYQYVHVSEVGNSSGSGVGGMRSLRPVFLDRANGINVPSDTLQETFRIWLRG</sequence>
<keyword evidence="2" id="KW-1185">Reference proteome</keyword>
<comment type="caution">
    <text evidence="1">The sequence shown here is derived from an EMBL/GenBank/DDBJ whole genome shotgun (WGS) entry which is preliminary data.</text>
</comment>
<reference evidence="1 2" key="1">
    <citation type="submission" date="2019-07" db="EMBL/GenBank/DDBJ databases">
        <title>Genomics analysis of Aphanomyces spp. identifies a new class of oomycete effector associated with host adaptation.</title>
        <authorList>
            <person name="Gaulin E."/>
        </authorList>
    </citation>
    <scope>NUCLEOTIDE SEQUENCE [LARGE SCALE GENOMIC DNA]</scope>
    <source>
        <strain evidence="1 2">ATCC 201684</strain>
    </source>
</reference>
<proteinExistence type="predicted"/>
<dbReference type="VEuPathDB" id="FungiDB:AeMF1_012940"/>
<gene>
    <name evidence="1" type="ORF">Ae201684_007449</name>
</gene>
<name>A0A6G0X8Q8_9STRA</name>
<dbReference type="GO" id="GO:0016746">
    <property type="term" value="F:acyltransferase activity"/>
    <property type="evidence" value="ECO:0007669"/>
    <property type="project" value="InterPro"/>
</dbReference>
<protein>
    <submittedName>
        <fullName evidence="1">Uncharacterized protein</fullName>
    </submittedName>
</protein>
<dbReference type="Gene3D" id="3.40.47.10">
    <property type="match status" value="1"/>
</dbReference>
<evidence type="ECO:0000313" key="2">
    <source>
        <dbReference type="Proteomes" id="UP000481153"/>
    </source>
</evidence>
<dbReference type="AlphaFoldDB" id="A0A6G0X8Q8"/>
<dbReference type="InterPro" id="IPR016039">
    <property type="entry name" value="Thiolase-like"/>
</dbReference>
<dbReference type="SUPFAM" id="SSF53901">
    <property type="entry name" value="Thiolase-like"/>
    <property type="match status" value="1"/>
</dbReference>
<accession>A0A6G0X8Q8</accession>